<evidence type="ECO:0000313" key="4">
    <source>
        <dbReference type="Proteomes" id="UP001238603"/>
    </source>
</evidence>
<dbReference type="InterPro" id="IPR014833">
    <property type="entry name" value="TnsA_N"/>
</dbReference>
<evidence type="ECO:0000259" key="2">
    <source>
        <dbReference type="Pfam" id="PF08722"/>
    </source>
</evidence>
<keyword evidence="4" id="KW-1185">Reference proteome</keyword>
<accession>A0ABT7LNX7</accession>
<dbReference type="RefSeq" id="WP_285984655.1">
    <property type="nucleotide sequence ID" value="NZ_JASVDS010000010.1"/>
</dbReference>
<evidence type="ECO:0000313" key="3">
    <source>
        <dbReference type="EMBL" id="MDL5034582.1"/>
    </source>
</evidence>
<name>A0ABT7LNX7_9BURK</name>
<reference evidence="3 4" key="1">
    <citation type="submission" date="2023-06" db="EMBL/GenBank/DDBJ databases">
        <title>Pelomonas sp. APW6 16S ribosomal RNA gene genome sequencing and assembly.</title>
        <authorList>
            <person name="Woo H."/>
        </authorList>
    </citation>
    <scope>NUCLEOTIDE SEQUENCE [LARGE SCALE GENOMIC DNA]</scope>
    <source>
        <strain evidence="3 4">APW6</strain>
    </source>
</reference>
<dbReference type="EMBL" id="JASVDS010000010">
    <property type="protein sequence ID" value="MDL5034582.1"/>
    <property type="molecule type" value="Genomic_DNA"/>
</dbReference>
<sequence length="242" mass="26881">MKPARQVIHRSNHRSVGSISATWFQDSPIHHESDLEAGVIKVLLMCPLVRHIQHQPTTLAYIDDDQARSHIPDLGLTLVDDVKAIVEVKPQKFVTDHVSKFNACAALLQAKQMNYYVCTDEHVTEERIARATEILDSAKRAAPNDALQALTAWVQRKRKVLVQDALAAGYREALILHAVGRRHLVTDPSLRLAPEDWLTTQETADEQLSLAAWLGSGPWPGSNQPYQQCNHTTGTPPPSEGT</sequence>
<feature type="region of interest" description="Disordered" evidence="1">
    <location>
        <begin position="220"/>
        <end position="242"/>
    </location>
</feature>
<feature type="compositionally biased region" description="Polar residues" evidence="1">
    <location>
        <begin position="221"/>
        <end position="234"/>
    </location>
</feature>
<comment type="caution">
    <text evidence="3">The sequence shown here is derived from an EMBL/GenBank/DDBJ whole genome shotgun (WGS) entry which is preliminary data.</text>
</comment>
<protein>
    <recommendedName>
        <fullName evidence="2">TnsA endonuclease N-terminal domain-containing protein</fullName>
    </recommendedName>
</protein>
<evidence type="ECO:0000256" key="1">
    <source>
        <dbReference type="SAM" id="MobiDB-lite"/>
    </source>
</evidence>
<dbReference type="Proteomes" id="UP001238603">
    <property type="component" value="Unassembled WGS sequence"/>
</dbReference>
<feature type="domain" description="TnsA endonuclease N-terminal" evidence="2">
    <location>
        <begin position="48"/>
        <end position="120"/>
    </location>
</feature>
<gene>
    <name evidence="3" type="ORF">QRD43_21940</name>
</gene>
<organism evidence="3 4">
    <name type="scientific">Roseateles subflavus</name>
    <dbReference type="NCBI Taxonomy" id="3053353"/>
    <lineage>
        <taxon>Bacteria</taxon>
        <taxon>Pseudomonadati</taxon>
        <taxon>Pseudomonadota</taxon>
        <taxon>Betaproteobacteria</taxon>
        <taxon>Burkholderiales</taxon>
        <taxon>Sphaerotilaceae</taxon>
        <taxon>Roseateles</taxon>
    </lineage>
</organism>
<proteinExistence type="predicted"/>
<dbReference type="Pfam" id="PF08722">
    <property type="entry name" value="Tn7_TnsA-like_N"/>
    <property type="match status" value="1"/>
</dbReference>